<evidence type="ECO:0000313" key="8">
    <source>
        <dbReference type="Proteomes" id="UP000789396"/>
    </source>
</evidence>
<evidence type="ECO:0000256" key="2">
    <source>
        <dbReference type="ARBA" id="ARBA00022723"/>
    </source>
</evidence>
<protein>
    <submittedName>
        <fullName evidence="7">17699_t:CDS:1</fullName>
    </submittedName>
</protein>
<dbReference type="GO" id="GO:0005634">
    <property type="term" value="C:nucleus"/>
    <property type="evidence" value="ECO:0007669"/>
    <property type="project" value="UniProtKB-SubCell"/>
</dbReference>
<evidence type="ECO:0000256" key="3">
    <source>
        <dbReference type="ARBA" id="ARBA00022771"/>
    </source>
</evidence>
<dbReference type="OrthoDB" id="2423954at2759"/>
<dbReference type="SUPFAM" id="SSF140996">
    <property type="entry name" value="Hermes dimerisation domain"/>
    <property type="match status" value="1"/>
</dbReference>
<keyword evidence="2" id="KW-0479">Metal-binding</keyword>
<dbReference type="GO" id="GO:0008270">
    <property type="term" value="F:zinc ion binding"/>
    <property type="evidence" value="ECO:0007669"/>
    <property type="project" value="UniProtKB-KW"/>
</dbReference>
<feature type="non-terminal residue" evidence="7">
    <location>
        <position position="430"/>
    </location>
</feature>
<keyword evidence="5" id="KW-0539">Nucleus</keyword>
<name>A0A9N9NUM2_9GLOM</name>
<keyword evidence="3" id="KW-0863">Zinc-finger</keyword>
<dbReference type="InterPro" id="IPR012337">
    <property type="entry name" value="RNaseH-like_sf"/>
</dbReference>
<feature type="non-terminal residue" evidence="7">
    <location>
        <position position="1"/>
    </location>
</feature>
<reference evidence="7" key="1">
    <citation type="submission" date="2021-06" db="EMBL/GenBank/DDBJ databases">
        <authorList>
            <person name="Kallberg Y."/>
            <person name="Tangrot J."/>
            <person name="Rosling A."/>
        </authorList>
    </citation>
    <scope>NUCLEOTIDE SEQUENCE</scope>
    <source>
        <strain evidence="7">IN212</strain>
    </source>
</reference>
<dbReference type="Proteomes" id="UP000789396">
    <property type="component" value="Unassembled WGS sequence"/>
</dbReference>
<keyword evidence="8" id="KW-1185">Reference proteome</keyword>
<dbReference type="PANTHER" id="PTHR46481:SF10">
    <property type="entry name" value="ZINC FINGER BED DOMAIN-CONTAINING PROTEIN 39"/>
    <property type="match status" value="1"/>
</dbReference>
<evidence type="ECO:0000313" key="7">
    <source>
        <dbReference type="EMBL" id="CAG8758661.1"/>
    </source>
</evidence>
<proteinExistence type="predicted"/>
<dbReference type="InterPro" id="IPR052035">
    <property type="entry name" value="ZnF_BED_domain_contain"/>
</dbReference>
<dbReference type="EMBL" id="CAJVPZ010040012">
    <property type="protein sequence ID" value="CAG8758661.1"/>
    <property type="molecule type" value="Genomic_DNA"/>
</dbReference>
<dbReference type="SUPFAM" id="SSF53098">
    <property type="entry name" value="Ribonuclease H-like"/>
    <property type="match status" value="1"/>
</dbReference>
<feature type="region of interest" description="Disordered" evidence="6">
    <location>
        <begin position="57"/>
        <end position="91"/>
    </location>
</feature>
<evidence type="ECO:0000256" key="1">
    <source>
        <dbReference type="ARBA" id="ARBA00004123"/>
    </source>
</evidence>
<dbReference type="AlphaFoldDB" id="A0A9N9NUM2"/>
<accession>A0A9N9NUM2</accession>
<sequence length="430" mass="50485">YFKRGDLINSKHFQAICSYYRDPILEVPERMLNYLKESCKKIRKKVQDTLDNININKKKHAKNKRAPVNITSDEEGNITDSNQTSPLNNNQTSSLNNNQLIHQQLLIALIFANVPFTFVENEEVKKLFKMLQPSYTLPSRRWISTEILDNVHNEVEIEIQKFIDDSKFLTLSGDGWTNVSKCSLVNFIFTNEKWQTKARRMIDNDSELQGKIITIPCIAHQTNLLVKKIIKSEQFESVISKMLLIINHFRNSNRALAKLRKLEKNENLTPKYPCITRWATFSKTTETLLSTRSSMRIIAITDSDLLAIKGNNRNKIINTIEDTSFWTKLDKFFHILKPYDYIVKILESDKVTLGHISVCWAWLRNIIDELPDDSSFLDFKDLMLDEIDNRWKKIYNPIFVITWFLHPYYYGKGIREERLLQLQEDAYSLF</sequence>
<gene>
    <name evidence="7" type="ORF">RFULGI_LOCUS14137</name>
</gene>
<organism evidence="7 8">
    <name type="scientific">Racocetra fulgida</name>
    <dbReference type="NCBI Taxonomy" id="60492"/>
    <lineage>
        <taxon>Eukaryota</taxon>
        <taxon>Fungi</taxon>
        <taxon>Fungi incertae sedis</taxon>
        <taxon>Mucoromycota</taxon>
        <taxon>Glomeromycotina</taxon>
        <taxon>Glomeromycetes</taxon>
        <taxon>Diversisporales</taxon>
        <taxon>Gigasporaceae</taxon>
        <taxon>Racocetra</taxon>
    </lineage>
</organism>
<feature type="compositionally biased region" description="Low complexity" evidence="6">
    <location>
        <begin position="81"/>
        <end position="91"/>
    </location>
</feature>
<dbReference type="PANTHER" id="PTHR46481">
    <property type="entry name" value="ZINC FINGER BED DOMAIN-CONTAINING PROTEIN 4"/>
    <property type="match status" value="1"/>
</dbReference>
<comment type="subcellular location">
    <subcellularLocation>
        <location evidence="1">Nucleus</location>
    </subcellularLocation>
</comment>
<keyword evidence="4" id="KW-0862">Zinc</keyword>
<evidence type="ECO:0000256" key="6">
    <source>
        <dbReference type="SAM" id="MobiDB-lite"/>
    </source>
</evidence>
<comment type="caution">
    <text evidence="7">The sequence shown here is derived from an EMBL/GenBank/DDBJ whole genome shotgun (WGS) entry which is preliminary data.</text>
</comment>
<evidence type="ECO:0000256" key="4">
    <source>
        <dbReference type="ARBA" id="ARBA00022833"/>
    </source>
</evidence>
<evidence type="ECO:0000256" key="5">
    <source>
        <dbReference type="ARBA" id="ARBA00023242"/>
    </source>
</evidence>